<dbReference type="EMBL" id="BARV01015033">
    <property type="protein sequence ID" value="GAI26084.1"/>
    <property type="molecule type" value="Genomic_DNA"/>
</dbReference>
<sequence>MIELNELIAYFCGELQPHPPKTPLTKHDVAMSTLAYLNAYRVTTFMLQDLAGDAADLEEEARLS</sequence>
<dbReference type="AlphaFoldDB" id="X1P586"/>
<accession>X1P586</accession>
<reference evidence="1" key="1">
    <citation type="journal article" date="2014" name="Front. Microbiol.">
        <title>High frequency of phylogenetically diverse reductive dehalogenase-homologous genes in deep subseafloor sedimentary metagenomes.</title>
        <authorList>
            <person name="Kawai M."/>
            <person name="Futagami T."/>
            <person name="Toyoda A."/>
            <person name="Takaki Y."/>
            <person name="Nishi S."/>
            <person name="Hori S."/>
            <person name="Arai W."/>
            <person name="Tsubouchi T."/>
            <person name="Morono Y."/>
            <person name="Uchiyama I."/>
            <person name="Ito T."/>
            <person name="Fujiyama A."/>
            <person name="Inagaki F."/>
            <person name="Takami H."/>
        </authorList>
    </citation>
    <scope>NUCLEOTIDE SEQUENCE</scope>
    <source>
        <strain evidence="1">Expedition CK06-06</strain>
    </source>
</reference>
<protein>
    <submittedName>
        <fullName evidence="1">Uncharacterized protein</fullName>
    </submittedName>
</protein>
<organism evidence="1">
    <name type="scientific">marine sediment metagenome</name>
    <dbReference type="NCBI Taxonomy" id="412755"/>
    <lineage>
        <taxon>unclassified sequences</taxon>
        <taxon>metagenomes</taxon>
        <taxon>ecological metagenomes</taxon>
    </lineage>
</organism>
<gene>
    <name evidence="1" type="ORF">S06H3_26053</name>
</gene>
<name>X1P586_9ZZZZ</name>
<evidence type="ECO:0000313" key="1">
    <source>
        <dbReference type="EMBL" id="GAI26084.1"/>
    </source>
</evidence>
<comment type="caution">
    <text evidence="1">The sequence shown here is derived from an EMBL/GenBank/DDBJ whole genome shotgun (WGS) entry which is preliminary data.</text>
</comment>
<proteinExistence type="predicted"/>